<feature type="transmembrane region" description="Helical" evidence="1">
    <location>
        <begin position="12"/>
        <end position="28"/>
    </location>
</feature>
<evidence type="ECO:0000313" key="3">
    <source>
        <dbReference type="Proteomes" id="UP000198942"/>
    </source>
</evidence>
<gene>
    <name evidence="2" type="ORF">SAMN05192574_101614</name>
</gene>
<reference evidence="3" key="1">
    <citation type="submission" date="2016-10" db="EMBL/GenBank/DDBJ databases">
        <authorList>
            <person name="Varghese N."/>
            <person name="Submissions S."/>
        </authorList>
    </citation>
    <scope>NUCLEOTIDE SEQUENCE [LARGE SCALE GENOMIC DNA]</scope>
    <source>
        <strain evidence="3">Gh-48</strain>
    </source>
</reference>
<sequence>MHKAEDTGKGINTMVFLLASVVFYLALFI</sequence>
<keyword evidence="3" id="KW-1185">Reference proteome</keyword>
<evidence type="ECO:0000256" key="1">
    <source>
        <dbReference type="SAM" id="Phobius"/>
    </source>
</evidence>
<dbReference type="EMBL" id="FOCL01000001">
    <property type="protein sequence ID" value="SEM72713.1"/>
    <property type="molecule type" value="Genomic_DNA"/>
</dbReference>
<dbReference type="AlphaFoldDB" id="A0A1H8AQ76"/>
<proteinExistence type="predicted"/>
<dbReference type="Proteomes" id="UP000198942">
    <property type="component" value="Unassembled WGS sequence"/>
</dbReference>
<name>A0A1H8AQ76_9SPHI</name>
<evidence type="ECO:0000313" key="2">
    <source>
        <dbReference type="EMBL" id="SEM72713.1"/>
    </source>
</evidence>
<keyword evidence="1" id="KW-0472">Membrane</keyword>
<keyword evidence="1" id="KW-0812">Transmembrane</keyword>
<organism evidence="2 3">
    <name type="scientific">Mucilaginibacter gossypiicola</name>
    <dbReference type="NCBI Taxonomy" id="551995"/>
    <lineage>
        <taxon>Bacteria</taxon>
        <taxon>Pseudomonadati</taxon>
        <taxon>Bacteroidota</taxon>
        <taxon>Sphingobacteriia</taxon>
        <taxon>Sphingobacteriales</taxon>
        <taxon>Sphingobacteriaceae</taxon>
        <taxon>Mucilaginibacter</taxon>
    </lineage>
</organism>
<dbReference type="STRING" id="551995.SAMN05192574_101614"/>
<protein>
    <submittedName>
        <fullName evidence="2">Uncharacterized protein</fullName>
    </submittedName>
</protein>
<accession>A0A1H8AQ76</accession>
<keyword evidence="1" id="KW-1133">Transmembrane helix</keyword>